<gene>
    <name evidence="19" type="ORF">H6G03_10335</name>
</gene>
<evidence type="ECO:0000313" key="19">
    <source>
        <dbReference type="EMBL" id="MBD2181501.1"/>
    </source>
</evidence>
<dbReference type="SMART" id="SM00091">
    <property type="entry name" value="PAS"/>
    <property type="match status" value="1"/>
</dbReference>
<keyword evidence="9" id="KW-0067">ATP-binding</keyword>
<dbReference type="InterPro" id="IPR004358">
    <property type="entry name" value="Sig_transdc_His_kin-like_C"/>
</dbReference>
<proteinExistence type="predicted"/>
<dbReference type="Gene3D" id="1.10.287.130">
    <property type="match status" value="1"/>
</dbReference>
<dbReference type="Pfam" id="PF03924">
    <property type="entry name" value="CHASE"/>
    <property type="match status" value="1"/>
</dbReference>
<dbReference type="Proteomes" id="UP000641646">
    <property type="component" value="Unassembled WGS sequence"/>
</dbReference>
<dbReference type="PANTHER" id="PTHR43065:SF10">
    <property type="entry name" value="PEROXIDE STRESS-ACTIVATED HISTIDINE KINASE MAK3"/>
    <property type="match status" value="1"/>
</dbReference>
<dbReference type="PROSITE" id="PS50109">
    <property type="entry name" value="HIS_KIN"/>
    <property type="match status" value="1"/>
</dbReference>
<feature type="domain" description="CHASE" evidence="18">
    <location>
        <begin position="73"/>
        <end position="314"/>
    </location>
</feature>
<feature type="transmembrane region" description="Helical" evidence="14">
    <location>
        <begin position="327"/>
        <end position="350"/>
    </location>
</feature>
<dbReference type="InterPro" id="IPR003661">
    <property type="entry name" value="HisK_dim/P_dom"/>
</dbReference>
<evidence type="ECO:0000256" key="7">
    <source>
        <dbReference type="ARBA" id="ARBA00022741"/>
    </source>
</evidence>
<comment type="catalytic activity">
    <reaction evidence="1">
        <text>ATP + protein L-histidine = ADP + protein N-phospho-L-histidine.</text>
        <dbReference type="EC" id="2.7.13.3"/>
    </reaction>
</comment>
<evidence type="ECO:0000256" key="12">
    <source>
        <dbReference type="ARBA" id="ARBA00023136"/>
    </source>
</evidence>
<dbReference type="InterPro" id="IPR036097">
    <property type="entry name" value="HisK_dim/P_sf"/>
</dbReference>
<keyword evidence="4" id="KW-0597">Phosphoprotein</keyword>
<feature type="coiled-coil region" evidence="13">
    <location>
        <begin position="362"/>
        <end position="389"/>
    </location>
</feature>
<evidence type="ECO:0000256" key="13">
    <source>
        <dbReference type="SAM" id="Coils"/>
    </source>
</evidence>
<dbReference type="Gene3D" id="3.30.450.20">
    <property type="entry name" value="PAS domain"/>
    <property type="match status" value="1"/>
</dbReference>
<dbReference type="InterPro" id="IPR036890">
    <property type="entry name" value="HATPase_C_sf"/>
</dbReference>
<dbReference type="Gene3D" id="3.30.565.10">
    <property type="entry name" value="Histidine kinase-like ATPase, C-terminal domain"/>
    <property type="match status" value="1"/>
</dbReference>
<dbReference type="GO" id="GO:0005524">
    <property type="term" value="F:ATP binding"/>
    <property type="evidence" value="ECO:0007669"/>
    <property type="project" value="UniProtKB-KW"/>
</dbReference>
<dbReference type="SMART" id="SM00387">
    <property type="entry name" value="HATPase_c"/>
    <property type="match status" value="1"/>
</dbReference>
<dbReference type="PROSITE" id="PS50112">
    <property type="entry name" value="PAS"/>
    <property type="match status" value="1"/>
</dbReference>
<sequence length="801" mass="91206">MALPKKRHYTPALLMLCAGIFLSLVASLTVGKWETENQKAQFKNQADKLATALQQSIDTNLGMLQATGKLYAASGKVDRQEFKIFVEDFLAKYPSILGFNWSQRVLAGERQAFEQAVQTEGYPNFQITESGDQGQMVRAGERPEYFPITYVSSSNRQNPAIGFDLASDPIRRAALEKARDTATMSSTGRIKIFTTRKLGFLTFQPVYRNGTSVNNLQSRRENFEGVVTAVFEIADIVKVALPGLELDRFNFYLFDETAPASDRFLAFYQSKNREIVTDTSHEVPIKIADKSLCWNNFVFCSRSLKFADRQWSIAIVPAPGYIAIKSYWRTGLTLASSLLLTIFLTIYIMMSLRYTFQVEYLVQERTAQAKQLGETLQKLQQNMEMLDLANDSIIIRYLDDKIIYWNQGYERLYGWSKAESLGNYIHSLLQTIFPQPLEEIMALLLQDGYWEGELIHTKRNGEEITVASRWTLQKDEFGQIFAMLEINNDITDRKQALDALRESELREREKAEQLQQTLDALQKAQVQLIQTEKMSSLGQLVAGVAHEINNPVNFIYGNLTHIDEYVQVLLELVRLYQQHYPHPDREIQEHIEDSDIDFLVEDLPKILASMKMGADRIRQIVLSLRNFSRFDEADMKEVDIHEGIDNTLLILQNRLKAKPEHPAIEVIKEYGKLPLVECYAGQLNQVFMNIIANAIDALDSYNAQRSKAEIKSYPSRIKITTTIVDYPQRVIIKIADNGPGMTPEVKKRLFDPFFTTKPVGKGTGLGLSIGYQIVVEKHGGVLRCESEPGKGAEFWIEIPVL</sequence>
<feature type="domain" description="Histidine kinase" evidence="15">
    <location>
        <begin position="543"/>
        <end position="801"/>
    </location>
</feature>
<dbReference type="EMBL" id="JACJPW010000021">
    <property type="protein sequence ID" value="MBD2181501.1"/>
    <property type="molecule type" value="Genomic_DNA"/>
</dbReference>
<evidence type="ECO:0000256" key="4">
    <source>
        <dbReference type="ARBA" id="ARBA00022553"/>
    </source>
</evidence>
<dbReference type="InterPro" id="IPR003594">
    <property type="entry name" value="HATPase_dom"/>
</dbReference>
<evidence type="ECO:0000259" key="15">
    <source>
        <dbReference type="PROSITE" id="PS50109"/>
    </source>
</evidence>
<evidence type="ECO:0000256" key="2">
    <source>
        <dbReference type="ARBA" id="ARBA00004370"/>
    </source>
</evidence>
<dbReference type="InterPro" id="IPR035965">
    <property type="entry name" value="PAS-like_dom_sf"/>
</dbReference>
<keyword evidence="20" id="KW-1185">Reference proteome</keyword>
<dbReference type="CDD" id="cd00082">
    <property type="entry name" value="HisKA"/>
    <property type="match status" value="1"/>
</dbReference>
<evidence type="ECO:0000313" key="20">
    <source>
        <dbReference type="Proteomes" id="UP000641646"/>
    </source>
</evidence>
<keyword evidence="12 14" id="KW-0472">Membrane</keyword>
<evidence type="ECO:0000256" key="1">
    <source>
        <dbReference type="ARBA" id="ARBA00000085"/>
    </source>
</evidence>
<evidence type="ECO:0000256" key="10">
    <source>
        <dbReference type="ARBA" id="ARBA00022989"/>
    </source>
</evidence>
<dbReference type="InterPro" id="IPR006189">
    <property type="entry name" value="CHASE_dom"/>
</dbReference>
<reference evidence="19" key="1">
    <citation type="journal article" date="2015" name="ISME J.">
        <title>Draft Genome Sequence of Streptomyces incarnatus NRRL8089, which Produces the Nucleoside Antibiotic Sinefungin.</title>
        <authorList>
            <person name="Oshima K."/>
            <person name="Hattori M."/>
            <person name="Shimizu H."/>
            <person name="Fukuda K."/>
            <person name="Nemoto M."/>
            <person name="Inagaki K."/>
            <person name="Tamura T."/>
        </authorList>
    </citation>
    <scope>NUCLEOTIDE SEQUENCE</scope>
    <source>
        <strain evidence="19">FACHB-1375</strain>
    </source>
</reference>
<dbReference type="EC" id="2.7.13.3" evidence="3"/>
<dbReference type="GO" id="GO:0016020">
    <property type="term" value="C:membrane"/>
    <property type="evidence" value="ECO:0007669"/>
    <property type="project" value="UniProtKB-SubCell"/>
</dbReference>
<dbReference type="InterPro" id="IPR000700">
    <property type="entry name" value="PAS-assoc_C"/>
</dbReference>
<evidence type="ECO:0000259" key="16">
    <source>
        <dbReference type="PROSITE" id="PS50112"/>
    </source>
</evidence>
<keyword evidence="13" id="KW-0175">Coiled coil</keyword>
<dbReference type="InterPro" id="IPR000014">
    <property type="entry name" value="PAS"/>
</dbReference>
<dbReference type="PRINTS" id="PR00344">
    <property type="entry name" value="BCTRLSENSOR"/>
</dbReference>
<evidence type="ECO:0000256" key="5">
    <source>
        <dbReference type="ARBA" id="ARBA00022679"/>
    </source>
</evidence>
<evidence type="ECO:0000259" key="17">
    <source>
        <dbReference type="PROSITE" id="PS50113"/>
    </source>
</evidence>
<comment type="caution">
    <text evidence="19">The sequence shown here is derived from an EMBL/GenBank/DDBJ whole genome shotgun (WGS) entry which is preliminary data.</text>
</comment>
<feature type="domain" description="PAS" evidence="16">
    <location>
        <begin position="378"/>
        <end position="444"/>
    </location>
</feature>
<keyword evidence="6 14" id="KW-0812">Transmembrane</keyword>
<dbReference type="PROSITE" id="PS50113">
    <property type="entry name" value="PAC"/>
    <property type="match status" value="1"/>
</dbReference>
<keyword evidence="10 14" id="KW-1133">Transmembrane helix</keyword>
<evidence type="ECO:0000259" key="18">
    <source>
        <dbReference type="PROSITE" id="PS50839"/>
    </source>
</evidence>
<dbReference type="SUPFAM" id="SSF55874">
    <property type="entry name" value="ATPase domain of HSP90 chaperone/DNA topoisomerase II/histidine kinase"/>
    <property type="match status" value="1"/>
</dbReference>
<feature type="domain" description="PAC" evidence="17">
    <location>
        <begin position="448"/>
        <end position="502"/>
    </location>
</feature>
<feature type="coiled-coil region" evidence="13">
    <location>
        <begin position="494"/>
        <end position="534"/>
    </location>
</feature>
<keyword evidence="11" id="KW-0902">Two-component regulatory system</keyword>
<dbReference type="CDD" id="cd00130">
    <property type="entry name" value="PAS"/>
    <property type="match status" value="1"/>
</dbReference>
<dbReference type="PROSITE" id="PS50839">
    <property type="entry name" value="CHASE"/>
    <property type="match status" value="1"/>
</dbReference>
<evidence type="ECO:0000256" key="3">
    <source>
        <dbReference type="ARBA" id="ARBA00012438"/>
    </source>
</evidence>
<dbReference type="SUPFAM" id="SSF55785">
    <property type="entry name" value="PYP-like sensor domain (PAS domain)"/>
    <property type="match status" value="1"/>
</dbReference>
<reference evidence="19" key="2">
    <citation type="submission" date="2020-08" db="EMBL/GenBank/DDBJ databases">
        <authorList>
            <person name="Chen M."/>
            <person name="Teng W."/>
            <person name="Zhao L."/>
            <person name="Hu C."/>
            <person name="Zhou Y."/>
            <person name="Han B."/>
            <person name="Song L."/>
            <person name="Shu W."/>
        </authorList>
    </citation>
    <scope>NUCLEOTIDE SEQUENCE</scope>
    <source>
        <strain evidence="19">FACHB-1375</strain>
    </source>
</reference>
<dbReference type="GO" id="GO:0000155">
    <property type="term" value="F:phosphorelay sensor kinase activity"/>
    <property type="evidence" value="ECO:0007669"/>
    <property type="project" value="InterPro"/>
</dbReference>
<dbReference type="RefSeq" id="WP_190464307.1">
    <property type="nucleotide sequence ID" value="NZ_JACJPW010000021.1"/>
</dbReference>
<name>A0A926VCT2_9CYAN</name>
<accession>A0A926VCT2</accession>
<dbReference type="InterPro" id="IPR005467">
    <property type="entry name" value="His_kinase_dom"/>
</dbReference>
<protein>
    <recommendedName>
        <fullName evidence="3">histidine kinase</fullName>
        <ecNumber evidence="3">2.7.13.3</ecNumber>
    </recommendedName>
</protein>
<dbReference type="AlphaFoldDB" id="A0A926VCT2"/>
<dbReference type="InterPro" id="IPR042240">
    <property type="entry name" value="CHASE_sf"/>
</dbReference>
<evidence type="ECO:0000256" key="8">
    <source>
        <dbReference type="ARBA" id="ARBA00022777"/>
    </source>
</evidence>
<evidence type="ECO:0000256" key="11">
    <source>
        <dbReference type="ARBA" id="ARBA00023012"/>
    </source>
</evidence>
<dbReference type="NCBIfam" id="TIGR00229">
    <property type="entry name" value="sensory_box"/>
    <property type="match status" value="1"/>
</dbReference>
<evidence type="ECO:0000256" key="9">
    <source>
        <dbReference type="ARBA" id="ARBA00022840"/>
    </source>
</evidence>
<dbReference type="SMART" id="SM01079">
    <property type="entry name" value="CHASE"/>
    <property type="match status" value="1"/>
</dbReference>
<evidence type="ECO:0000256" key="6">
    <source>
        <dbReference type="ARBA" id="ARBA00022692"/>
    </source>
</evidence>
<dbReference type="Pfam" id="PF02518">
    <property type="entry name" value="HATPase_c"/>
    <property type="match status" value="1"/>
</dbReference>
<dbReference type="PANTHER" id="PTHR43065">
    <property type="entry name" value="SENSOR HISTIDINE KINASE"/>
    <property type="match status" value="1"/>
</dbReference>
<dbReference type="Pfam" id="PF13426">
    <property type="entry name" value="PAS_9"/>
    <property type="match status" value="1"/>
</dbReference>
<evidence type="ECO:0000256" key="14">
    <source>
        <dbReference type="SAM" id="Phobius"/>
    </source>
</evidence>
<organism evidence="19 20">
    <name type="scientific">Aerosakkonema funiforme FACHB-1375</name>
    <dbReference type="NCBI Taxonomy" id="2949571"/>
    <lineage>
        <taxon>Bacteria</taxon>
        <taxon>Bacillati</taxon>
        <taxon>Cyanobacteriota</taxon>
        <taxon>Cyanophyceae</taxon>
        <taxon>Oscillatoriophycideae</taxon>
        <taxon>Aerosakkonematales</taxon>
        <taxon>Aerosakkonemataceae</taxon>
        <taxon>Aerosakkonema</taxon>
    </lineage>
</organism>
<keyword evidence="7" id="KW-0547">Nucleotide-binding</keyword>
<comment type="subcellular location">
    <subcellularLocation>
        <location evidence="2">Membrane</location>
    </subcellularLocation>
</comment>
<dbReference type="SUPFAM" id="SSF47384">
    <property type="entry name" value="Homodimeric domain of signal transducing histidine kinase"/>
    <property type="match status" value="1"/>
</dbReference>
<dbReference type="Gene3D" id="3.30.450.350">
    <property type="entry name" value="CHASE domain"/>
    <property type="match status" value="1"/>
</dbReference>
<keyword evidence="5" id="KW-0808">Transferase</keyword>
<keyword evidence="8" id="KW-0418">Kinase</keyword>